<dbReference type="InterPro" id="IPR011042">
    <property type="entry name" value="6-blade_b-propeller_TolB-like"/>
</dbReference>
<feature type="domain" description="SMP-30/Gluconolactonase/LRE-like region" evidence="2">
    <location>
        <begin position="420"/>
        <end position="552"/>
    </location>
</feature>
<comment type="caution">
    <text evidence="3">The sequence shown here is derived from an EMBL/GenBank/DDBJ whole genome shotgun (WGS) entry which is preliminary data.</text>
</comment>
<dbReference type="SUPFAM" id="SSF63829">
    <property type="entry name" value="Calcium-dependent phosphotriesterase"/>
    <property type="match status" value="1"/>
</dbReference>
<dbReference type="InterPro" id="IPR000801">
    <property type="entry name" value="Esterase-like"/>
</dbReference>
<keyword evidence="1" id="KW-0732">Signal</keyword>
<dbReference type="Proteomes" id="UP000546464">
    <property type="component" value="Unassembled WGS sequence"/>
</dbReference>
<gene>
    <name evidence="3" type="ORF">H5P28_13520</name>
</gene>
<keyword evidence="4" id="KW-1185">Reference proteome</keyword>
<feature type="signal peptide" evidence="1">
    <location>
        <begin position="1"/>
        <end position="25"/>
    </location>
</feature>
<dbReference type="PANTHER" id="PTHR48098:SF3">
    <property type="entry name" value="IRON(III) ENTEROBACTIN ESTERASE"/>
    <property type="match status" value="1"/>
</dbReference>
<dbReference type="InterPro" id="IPR029058">
    <property type="entry name" value="AB_hydrolase_fold"/>
</dbReference>
<dbReference type="PANTHER" id="PTHR48098">
    <property type="entry name" value="ENTEROCHELIN ESTERASE-RELATED"/>
    <property type="match status" value="1"/>
</dbReference>
<dbReference type="EMBL" id="JACHVB010000035">
    <property type="protein sequence ID" value="MBC2595282.1"/>
    <property type="molecule type" value="Genomic_DNA"/>
</dbReference>
<dbReference type="Pfam" id="PF00756">
    <property type="entry name" value="Esterase"/>
    <property type="match status" value="1"/>
</dbReference>
<evidence type="ECO:0000313" key="4">
    <source>
        <dbReference type="Proteomes" id="UP000546464"/>
    </source>
</evidence>
<evidence type="ECO:0000259" key="2">
    <source>
        <dbReference type="Pfam" id="PF08450"/>
    </source>
</evidence>
<dbReference type="SUPFAM" id="SSF53474">
    <property type="entry name" value="alpha/beta-Hydrolases"/>
    <property type="match status" value="1"/>
</dbReference>
<proteinExistence type="predicted"/>
<dbReference type="AlphaFoldDB" id="A0A842HFV0"/>
<feature type="chain" id="PRO_5032679195" evidence="1">
    <location>
        <begin position="26"/>
        <end position="583"/>
    </location>
</feature>
<accession>A0A842HFV0</accession>
<evidence type="ECO:0000256" key="1">
    <source>
        <dbReference type="SAM" id="SignalP"/>
    </source>
</evidence>
<organism evidence="3 4">
    <name type="scientific">Ruficoccus amylovorans</name>
    <dbReference type="NCBI Taxonomy" id="1804625"/>
    <lineage>
        <taxon>Bacteria</taxon>
        <taxon>Pseudomonadati</taxon>
        <taxon>Verrucomicrobiota</taxon>
        <taxon>Opitutia</taxon>
        <taxon>Puniceicoccales</taxon>
        <taxon>Cerasicoccaceae</taxon>
        <taxon>Ruficoccus</taxon>
    </lineage>
</organism>
<sequence>MTSKTVVNRYLSTLALFIACLSVQGQPADFPPPPESTERAPGVVAGESIDFELNDSEVFPGTQRMIGVYVPRAYDGQTPACVAVFQDKLQFNFDTVFDNLISTGEMPVTIGVIVPPGKIPGTIEPGWRHNRTFEYDSPGDRYATFILEEVLPAVEKQTTSDGRPIRLSSSGNDRMIGGGSSGAAAAFNAAWARPEEFSRVFSAIGSYTGLRGSYAYPTLIHKTEPKPLRLFLQSGTNDMWTAFGDWWSANNAMVRALAFADYDFEYEFGEGKHSPSHGTALFPRAMRYLWKDWPQPVQPGMKSRNHLLKQTLWPNVRWTQLPGDFPGATLVRADEVGNIFVSTPQGIVRCDENGKSLAKMGDGVFRTVDSDKTSWLRTQGDGTVERVSPDGKTVREILARDLPVQALVESRSGDVYAAASGKLWLLRAGHEPQVVDEGPVNIGGLAITGDGNWLAAFEADTTRGFSYALQPDGKLEYKQTFYVLHKADADDSAEVRDAAAETSKFGYVYVATDLGVQICDANGRSGAIVPLPDGVAAVSLCFGGRDFKTLYVLGVDGHLYSRPAKNSGAAPFRPAVKIEARAG</sequence>
<evidence type="ECO:0000313" key="3">
    <source>
        <dbReference type="EMBL" id="MBC2595282.1"/>
    </source>
</evidence>
<reference evidence="3 4" key="1">
    <citation type="submission" date="2020-07" db="EMBL/GenBank/DDBJ databases">
        <authorList>
            <person name="Feng X."/>
        </authorList>
    </citation>
    <scope>NUCLEOTIDE SEQUENCE [LARGE SCALE GENOMIC DNA]</scope>
    <source>
        <strain evidence="3 4">JCM31066</strain>
    </source>
</reference>
<protein>
    <submittedName>
        <fullName evidence="3">SMP-30/gluconolactonase/LRE family protein</fullName>
    </submittedName>
</protein>
<dbReference type="Gene3D" id="2.120.10.30">
    <property type="entry name" value="TolB, C-terminal domain"/>
    <property type="match status" value="1"/>
</dbReference>
<dbReference type="RefSeq" id="WP_185676237.1">
    <property type="nucleotide sequence ID" value="NZ_JACHVB010000035.1"/>
</dbReference>
<dbReference type="Pfam" id="PF08450">
    <property type="entry name" value="SGL"/>
    <property type="match status" value="1"/>
</dbReference>
<name>A0A842HFV0_9BACT</name>
<dbReference type="InterPro" id="IPR013658">
    <property type="entry name" value="SGL"/>
</dbReference>
<dbReference type="Gene3D" id="3.40.50.1820">
    <property type="entry name" value="alpha/beta hydrolase"/>
    <property type="match status" value="1"/>
</dbReference>
<dbReference type="PROSITE" id="PS51257">
    <property type="entry name" value="PROKAR_LIPOPROTEIN"/>
    <property type="match status" value="1"/>
</dbReference>
<dbReference type="InterPro" id="IPR050583">
    <property type="entry name" value="Mycobacterial_A85_antigen"/>
</dbReference>